<comment type="caution">
    <text evidence="2">The sequence shown here is derived from an EMBL/GenBank/DDBJ whole genome shotgun (WGS) entry which is preliminary data.</text>
</comment>
<accession>A0AAN9U503</accession>
<keyword evidence="3" id="KW-1185">Reference proteome</keyword>
<feature type="region of interest" description="Disordered" evidence="1">
    <location>
        <begin position="145"/>
        <end position="186"/>
    </location>
</feature>
<name>A0AAN9U503_9PEZI</name>
<gene>
    <name evidence="2" type="ORF">SLS62_011298</name>
</gene>
<dbReference type="PANTHER" id="PTHR37015:SF1">
    <property type="entry name" value="REVERSE TRANSCRIPTASE DOMAIN-CONTAINING PROTEIN"/>
    <property type="match status" value="1"/>
</dbReference>
<dbReference type="Proteomes" id="UP001320420">
    <property type="component" value="Unassembled WGS sequence"/>
</dbReference>
<sequence>MAAPPPSILSQTMQSISLTKIKELDKQREKYEARKSDVLAAAAQHPGRDPGDVRARIAQLLRGLEDLYPEVLDPAEMENSSAEVPSEQGNRVLNVRHWLHQSAYDTSVPDDMMRASEDLLRDKIEVKSRRMGLAHLYARLLTEWMDPSTPPMDDATTEETRSGDISGPKSPPQGSGNDDDDNDDAASDSFEILEDRQKQRLQALCDKFEGVVFEPLNTDEQEINEYLQGLFAGDEATKALERLRKMLKEARPVLIARAPFDERTLKWCIKGLLAEDLLSDEKQAVLRDFLESSVVMSEICDVLNMRYSDLENWEWDAGPEGIPVLPRQQLNGKYRIWMDEDVLQAIFIHYVGIQCCVQLKGLLQRLVSSYKNKVWSWDFSPKITEVDRLRRQYFMLDGPLSSETIDRKRRENYYQYFFLSQLPSTVHTIGGYDNDGGDEEDSDSGEPAPEITNTKQLLLRTLATEAIIHRSLYGEAAVLQSDLQWYATGLSHTTIFTVMRFFGYPEVLIEFFRKVLEAPLNVVHSSDDAPSTPRDPKIRKRGVPMAHAIEKFMGELVLFVMDLAVNQKAGMLLYRLHDDLWLCGKPAQCSKAWETMQEFARVMGVEFNMHKTGSAFLSKDNKPPTDPKAVSAFPKGVVRIGHLVLDPTSGEWVIDQEQVAAHITQLEKQLGACTSVLDWVRTWNSCMGRFFSHTFGEPALCLGKKHVESILETYKRMQDTLFNKSTDSHHHDGRGNVVRYLKAKIQDRFGATDLPDAFLFLPERLGGLGLRNPFIAMISVLHGFPVEQETPEATMQRFYRFEKSEYANLAAQFEADTVDARLRTITRWLDQRGKPQEEKEAMLRVVAPEERGRYFSFEEYTRYRETTDIHLGKTYAELLGAPATWTPFLDGGVKRVLSQIGIGEEGSDARSKEIRWALQMYGSELNEKYGGFRLVEEKYLPLGLLTMMRKRAVRWNMVL</sequence>
<organism evidence="2 3">
    <name type="scientific">Diatrype stigma</name>
    <dbReference type="NCBI Taxonomy" id="117547"/>
    <lineage>
        <taxon>Eukaryota</taxon>
        <taxon>Fungi</taxon>
        <taxon>Dikarya</taxon>
        <taxon>Ascomycota</taxon>
        <taxon>Pezizomycotina</taxon>
        <taxon>Sordariomycetes</taxon>
        <taxon>Xylariomycetidae</taxon>
        <taxon>Xylariales</taxon>
        <taxon>Diatrypaceae</taxon>
        <taxon>Diatrype</taxon>
    </lineage>
</organism>
<evidence type="ECO:0000256" key="1">
    <source>
        <dbReference type="SAM" id="MobiDB-lite"/>
    </source>
</evidence>
<reference evidence="2 3" key="1">
    <citation type="submission" date="2024-02" db="EMBL/GenBank/DDBJ databases">
        <title>De novo assembly and annotation of 12 fungi associated with fruit tree decline syndrome in Ontario, Canada.</title>
        <authorList>
            <person name="Sulman M."/>
            <person name="Ellouze W."/>
            <person name="Ilyukhin E."/>
        </authorList>
    </citation>
    <scope>NUCLEOTIDE SEQUENCE [LARGE SCALE GENOMIC DNA]</scope>
    <source>
        <strain evidence="2 3">M11/M66-122</strain>
    </source>
</reference>
<evidence type="ECO:0000313" key="2">
    <source>
        <dbReference type="EMBL" id="KAK7739098.1"/>
    </source>
</evidence>
<evidence type="ECO:0000313" key="3">
    <source>
        <dbReference type="Proteomes" id="UP001320420"/>
    </source>
</evidence>
<protein>
    <recommendedName>
        <fullName evidence="4">Reverse transcriptase</fullName>
    </recommendedName>
</protein>
<feature type="compositionally biased region" description="Acidic residues" evidence="1">
    <location>
        <begin position="177"/>
        <end position="186"/>
    </location>
</feature>
<dbReference type="PANTHER" id="PTHR37015">
    <property type="entry name" value="REVERSE TRANSCRIPTASE DOMAIN-CONTAINING PROTEIN"/>
    <property type="match status" value="1"/>
</dbReference>
<dbReference type="AlphaFoldDB" id="A0AAN9U503"/>
<dbReference type="EMBL" id="JAKJXP020000190">
    <property type="protein sequence ID" value="KAK7739098.1"/>
    <property type="molecule type" value="Genomic_DNA"/>
</dbReference>
<feature type="compositionally biased region" description="Acidic residues" evidence="1">
    <location>
        <begin position="435"/>
        <end position="444"/>
    </location>
</feature>
<feature type="region of interest" description="Disordered" evidence="1">
    <location>
        <begin position="431"/>
        <end position="450"/>
    </location>
</feature>
<evidence type="ECO:0008006" key="4">
    <source>
        <dbReference type="Google" id="ProtNLM"/>
    </source>
</evidence>
<proteinExistence type="predicted"/>